<evidence type="ECO:0000256" key="3">
    <source>
        <dbReference type="SAM" id="SignalP"/>
    </source>
</evidence>
<dbReference type="Pfam" id="PF24854">
    <property type="entry name" value="DUF7728"/>
    <property type="match status" value="1"/>
</dbReference>
<evidence type="ECO:0000256" key="1">
    <source>
        <dbReference type="SAM" id="MobiDB-lite"/>
    </source>
</evidence>
<accession>A0A9P4LMH7</accession>
<reference evidence="5" key="1">
    <citation type="journal article" date="2020" name="Stud. Mycol.">
        <title>101 Dothideomycetes genomes: a test case for predicting lifestyles and emergence of pathogens.</title>
        <authorList>
            <person name="Haridas S."/>
            <person name="Albert R."/>
            <person name="Binder M."/>
            <person name="Bloem J."/>
            <person name="Labutti K."/>
            <person name="Salamov A."/>
            <person name="Andreopoulos B."/>
            <person name="Baker S."/>
            <person name="Barry K."/>
            <person name="Bills G."/>
            <person name="Bluhm B."/>
            <person name="Cannon C."/>
            <person name="Castanera R."/>
            <person name="Culley D."/>
            <person name="Daum C."/>
            <person name="Ezra D."/>
            <person name="Gonzalez J."/>
            <person name="Henrissat B."/>
            <person name="Kuo A."/>
            <person name="Liang C."/>
            <person name="Lipzen A."/>
            <person name="Lutzoni F."/>
            <person name="Magnuson J."/>
            <person name="Mondo S."/>
            <person name="Nolan M."/>
            <person name="Ohm R."/>
            <person name="Pangilinan J."/>
            <person name="Park H.-J."/>
            <person name="Ramirez L."/>
            <person name="Alfaro M."/>
            <person name="Sun H."/>
            <person name="Tritt A."/>
            <person name="Yoshinaga Y."/>
            <person name="Zwiers L.-H."/>
            <person name="Turgeon B."/>
            <person name="Goodwin S."/>
            <person name="Spatafora J."/>
            <person name="Crous P."/>
            <person name="Grigoriev I."/>
        </authorList>
    </citation>
    <scope>NUCLEOTIDE SEQUENCE</scope>
    <source>
        <strain evidence="5">CBS 110217</strain>
    </source>
</reference>
<dbReference type="OrthoDB" id="5409353at2759"/>
<keyword evidence="2" id="KW-0472">Membrane</keyword>
<dbReference type="PANTHER" id="PTHR40622:SF1">
    <property type="match status" value="1"/>
</dbReference>
<sequence length="378" mass="41800">MSLSKLGVFANLALAASAVLIPPTITADDVGDDNAMEGLVIDPFKRTAVLECPGCALAVQAEDRLSWKENAGNAFQLDFAVGSGENTVGIDGYQLFPPVFNADKQTFYVSQVNPDTSEPLRLQVTGYVFHYNGAETVAEDGMELLSMDLQIAAIEGVPVSPPELRINVLKDANGRLMIASFETVEPSEEIAMVEEKECNEWPLLCKWKGIVADRIEKMKKLGKGCHKRPHGHHNPMEEDGIAGKPPHRFHPGRPRPPHPPHRPHHPHHHKGHGHHPHHPHYRMHMFARRAFFTILIPIIIGIFAGTVTYLIGMVLGTLIAIVIAKIRGQGYQRIALEDDVEEGETEVQSEKAEYAELPAYDAPPVYEDAPEKEVDESK</sequence>
<feature type="region of interest" description="Disordered" evidence="1">
    <location>
        <begin position="223"/>
        <end position="279"/>
    </location>
</feature>
<keyword evidence="2" id="KW-1133">Transmembrane helix</keyword>
<keyword evidence="2" id="KW-0812">Transmembrane</keyword>
<evidence type="ECO:0000256" key="2">
    <source>
        <dbReference type="SAM" id="Phobius"/>
    </source>
</evidence>
<protein>
    <recommendedName>
        <fullName evidence="4">DUF7728 domain-containing protein</fullName>
    </recommendedName>
</protein>
<feature type="compositionally biased region" description="Basic residues" evidence="1">
    <location>
        <begin position="223"/>
        <end position="233"/>
    </location>
</feature>
<evidence type="ECO:0000313" key="5">
    <source>
        <dbReference type="EMBL" id="KAF2030918.1"/>
    </source>
</evidence>
<gene>
    <name evidence="5" type="ORF">EK21DRAFT_64359</name>
</gene>
<name>A0A9P4LMH7_9PLEO</name>
<dbReference type="InterPro" id="IPR056145">
    <property type="entry name" value="DUF7728"/>
</dbReference>
<feature type="chain" id="PRO_5040258883" description="DUF7728 domain-containing protein" evidence="3">
    <location>
        <begin position="28"/>
        <end position="378"/>
    </location>
</feature>
<organism evidence="5 6">
    <name type="scientific">Setomelanomma holmii</name>
    <dbReference type="NCBI Taxonomy" id="210430"/>
    <lineage>
        <taxon>Eukaryota</taxon>
        <taxon>Fungi</taxon>
        <taxon>Dikarya</taxon>
        <taxon>Ascomycota</taxon>
        <taxon>Pezizomycotina</taxon>
        <taxon>Dothideomycetes</taxon>
        <taxon>Pleosporomycetidae</taxon>
        <taxon>Pleosporales</taxon>
        <taxon>Pleosporineae</taxon>
        <taxon>Phaeosphaeriaceae</taxon>
        <taxon>Setomelanomma</taxon>
    </lineage>
</organism>
<dbReference type="EMBL" id="ML978185">
    <property type="protein sequence ID" value="KAF2030918.1"/>
    <property type="molecule type" value="Genomic_DNA"/>
</dbReference>
<keyword evidence="3" id="KW-0732">Signal</keyword>
<feature type="transmembrane region" description="Helical" evidence="2">
    <location>
        <begin position="290"/>
        <end position="323"/>
    </location>
</feature>
<evidence type="ECO:0000313" key="6">
    <source>
        <dbReference type="Proteomes" id="UP000799777"/>
    </source>
</evidence>
<comment type="caution">
    <text evidence="5">The sequence shown here is derived from an EMBL/GenBank/DDBJ whole genome shotgun (WGS) entry which is preliminary data.</text>
</comment>
<proteinExistence type="predicted"/>
<dbReference type="PANTHER" id="PTHR40622">
    <property type="match status" value="1"/>
</dbReference>
<feature type="domain" description="DUF7728" evidence="4">
    <location>
        <begin position="46"/>
        <end position="186"/>
    </location>
</feature>
<keyword evidence="6" id="KW-1185">Reference proteome</keyword>
<dbReference type="Proteomes" id="UP000799777">
    <property type="component" value="Unassembled WGS sequence"/>
</dbReference>
<evidence type="ECO:0000259" key="4">
    <source>
        <dbReference type="Pfam" id="PF24854"/>
    </source>
</evidence>
<feature type="signal peptide" evidence="3">
    <location>
        <begin position="1"/>
        <end position="27"/>
    </location>
</feature>
<dbReference type="AlphaFoldDB" id="A0A9P4LMH7"/>
<feature type="compositionally biased region" description="Basic residues" evidence="1">
    <location>
        <begin position="245"/>
        <end position="279"/>
    </location>
</feature>